<feature type="chain" id="PRO_5044384699" evidence="2">
    <location>
        <begin position="23"/>
        <end position="229"/>
    </location>
</feature>
<proteinExistence type="predicted"/>
<dbReference type="AlphaFoldDB" id="A0A2P4RAN1"/>
<keyword evidence="5" id="KW-1185">Reference proteome</keyword>
<evidence type="ECO:0000313" key="5">
    <source>
        <dbReference type="Proteomes" id="UP001189303"/>
    </source>
</evidence>
<protein>
    <submittedName>
        <fullName evidence="4">Uncharacterized protein</fullName>
    </submittedName>
</protein>
<dbReference type="OMA" id="DAKGHHQ"/>
<evidence type="ECO:0000256" key="1">
    <source>
        <dbReference type="SAM" id="MobiDB-lite"/>
    </source>
</evidence>
<gene>
    <name evidence="4" type="ORF">DEE74_18800</name>
    <name evidence="3" type="ORF">R38712_03082</name>
</gene>
<dbReference type="RefSeq" id="WP_012435707.1">
    <property type="nucleotide sequence ID" value="NZ_CATWFT010000009.1"/>
</dbReference>
<dbReference type="Proteomes" id="UP001189303">
    <property type="component" value="Unassembled WGS sequence"/>
</dbReference>
<sequence length="229" mass="23677">MRKISTLTVALVLLSAAQVADAGRGGAGGSSTASRSAGGISRSAGASKPGTYRPATNSLAQTSTPGARARGTRRSLLEGGAQPSAHLAQVIRERESSGPGWLGTAFLVALLSRHDLSDSDRHWLQAKIDALADDEADDQSGLEPPLVPTVTFLYAGLQGNFMTGRGSTIRVTAHGTPVNPIPVSCTMPEARISTEGPAAVIVWEPRAPAAYVLTCQAGGQRDRRLLKAG</sequence>
<feature type="region of interest" description="Disordered" evidence="1">
    <location>
        <begin position="22"/>
        <end position="72"/>
    </location>
</feature>
<evidence type="ECO:0000256" key="2">
    <source>
        <dbReference type="SAM" id="SignalP"/>
    </source>
</evidence>
<evidence type="ECO:0000313" key="3">
    <source>
        <dbReference type="EMBL" id="CAJ0726539.1"/>
    </source>
</evidence>
<dbReference type="EMBL" id="CATWFT010000009">
    <property type="protein sequence ID" value="CAJ0726539.1"/>
    <property type="molecule type" value="Genomic_DNA"/>
</dbReference>
<dbReference type="EMBL" id="QGBI01000019">
    <property type="protein sequence ID" value="MBX3891917.1"/>
    <property type="molecule type" value="Genomic_DNA"/>
</dbReference>
<accession>A0A2P4RAN1</accession>
<organism evidence="4 6">
    <name type="scientific">Ralstonia pickettii</name>
    <name type="common">Burkholderia pickettii</name>
    <dbReference type="NCBI Taxonomy" id="329"/>
    <lineage>
        <taxon>Bacteria</taxon>
        <taxon>Pseudomonadati</taxon>
        <taxon>Pseudomonadota</taxon>
        <taxon>Betaproteobacteria</taxon>
        <taxon>Burkholderiales</taxon>
        <taxon>Burkholderiaceae</taxon>
        <taxon>Ralstonia</taxon>
    </lineage>
</organism>
<evidence type="ECO:0000313" key="6">
    <source>
        <dbReference type="Proteomes" id="UP001199322"/>
    </source>
</evidence>
<feature type="compositionally biased region" description="Low complexity" evidence="1">
    <location>
        <begin position="30"/>
        <end position="47"/>
    </location>
</feature>
<comment type="caution">
    <text evidence="4">The sequence shown here is derived from an EMBL/GenBank/DDBJ whole genome shotgun (WGS) entry which is preliminary data.</text>
</comment>
<evidence type="ECO:0000313" key="4">
    <source>
        <dbReference type="EMBL" id="MBX3891917.1"/>
    </source>
</evidence>
<dbReference type="Proteomes" id="UP001199322">
    <property type="component" value="Unassembled WGS sequence"/>
</dbReference>
<keyword evidence="2" id="KW-0732">Signal</keyword>
<reference evidence="4" key="1">
    <citation type="submission" date="2018-06" db="EMBL/GenBank/DDBJ databases">
        <authorList>
            <person name="O'Rourke A."/>
        </authorList>
    </citation>
    <scope>NUCLEOTIDE SEQUENCE</scope>
    <source>
        <strain evidence="4">132550021-3</strain>
    </source>
</reference>
<reference evidence="3 5" key="2">
    <citation type="submission" date="2023-07" db="EMBL/GenBank/DDBJ databases">
        <authorList>
            <person name="Peeters C."/>
        </authorList>
    </citation>
    <scope>NUCLEOTIDE SEQUENCE [LARGE SCALE GENOMIC DNA]</scope>
    <source>
        <strain evidence="3 5">R-38712</strain>
    </source>
</reference>
<feature type="signal peptide" evidence="2">
    <location>
        <begin position="1"/>
        <end position="22"/>
    </location>
</feature>
<feature type="compositionally biased region" description="Polar residues" evidence="1">
    <location>
        <begin position="54"/>
        <end position="65"/>
    </location>
</feature>
<name>A0A2P4RAN1_RALPI</name>